<evidence type="ECO:0000259" key="3">
    <source>
        <dbReference type="PROSITE" id="PS51677"/>
    </source>
</evidence>
<evidence type="ECO:0000313" key="4">
    <source>
        <dbReference type="EMBL" id="MET3731855.1"/>
    </source>
</evidence>
<dbReference type="SUPFAM" id="SSF88713">
    <property type="entry name" value="Glycoside hydrolase/deacetylase"/>
    <property type="match status" value="1"/>
</dbReference>
<dbReference type="CDD" id="cd10918">
    <property type="entry name" value="CE4_NodB_like_5s_6s"/>
    <property type="match status" value="1"/>
</dbReference>
<dbReference type="EMBL" id="JBEPMO010000006">
    <property type="protein sequence ID" value="MET3731855.1"/>
    <property type="molecule type" value="Genomic_DNA"/>
</dbReference>
<dbReference type="PROSITE" id="PS51677">
    <property type="entry name" value="NODB"/>
    <property type="match status" value="1"/>
</dbReference>
<name>A0ABV2LTG0_9FLAO</name>
<dbReference type="PANTHER" id="PTHR34216:SF3">
    <property type="entry name" value="POLY-BETA-1,6-N-ACETYL-D-GLUCOSAMINE N-DEACETYLASE"/>
    <property type="match status" value="1"/>
</dbReference>
<dbReference type="InterPro" id="IPR051398">
    <property type="entry name" value="Polysacch_Deacetylase"/>
</dbReference>
<comment type="caution">
    <text evidence="4">The sequence shown here is derived from an EMBL/GenBank/DDBJ whole genome shotgun (WGS) entry which is preliminary data.</text>
</comment>
<dbReference type="RefSeq" id="WP_354508505.1">
    <property type="nucleotide sequence ID" value="NZ_JBEPMO010000006.1"/>
</dbReference>
<reference evidence="4 5" key="1">
    <citation type="submission" date="2024-06" db="EMBL/GenBank/DDBJ databases">
        <title>Genomic Encyclopedia of Type Strains, Phase IV (KMG-IV): sequencing the most valuable type-strain genomes for metagenomic binning, comparative biology and taxonomic classification.</title>
        <authorList>
            <person name="Goeker M."/>
        </authorList>
    </citation>
    <scope>NUCLEOTIDE SEQUENCE [LARGE SCALE GENOMIC DNA]</scope>
    <source>
        <strain evidence="4 5">DSM 29388</strain>
    </source>
</reference>
<protein>
    <submittedName>
        <fullName evidence="4">Peptidoglycan/xylan/chitin deacetylase (PgdA/CDA1 family)</fullName>
    </submittedName>
</protein>
<dbReference type="Proteomes" id="UP001549146">
    <property type="component" value="Unassembled WGS sequence"/>
</dbReference>
<dbReference type="Gene3D" id="3.20.20.370">
    <property type="entry name" value="Glycoside hydrolase/deacetylase"/>
    <property type="match status" value="1"/>
</dbReference>
<gene>
    <name evidence="4" type="ORF">ABID46_001436</name>
</gene>
<organism evidence="4 5">
    <name type="scientific">Moheibacter stercoris</name>
    <dbReference type="NCBI Taxonomy" id="1628251"/>
    <lineage>
        <taxon>Bacteria</taxon>
        <taxon>Pseudomonadati</taxon>
        <taxon>Bacteroidota</taxon>
        <taxon>Flavobacteriia</taxon>
        <taxon>Flavobacteriales</taxon>
        <taxon>Weeksellaceae</taxon>
        <taxon>Moheibacter</taxon>
    </lineage>
</organism>
<evidence type="ECO:0000313" key="5">
    <source>
        <dbReference type="Proteomes" id="UP001549146"/>
    </source>
</evidence>
<sequence>MNQTMALLYHEVIDDYQESGFQNKDNLAYMHKTDVFRRHVNLVQEIKEKNSKVSYLFTFDDGGISNLKSAQILEEQNLKGYYFITTNRIGTKGFLAKEDIQTLYNSGHRIGSHSHTHPMIFRTLNYKQMLEEWRISKDILEDVLGVEILHCSIPGGDSDQKTYESAHEVGFKFIFDSEPILETRFCQESEILGRFSVKAQTSDEELLKTLNLENIQHLQRTRKIKGTIKKLIFPIHQYLQNKKNES</sequence>
<dbReference type="PANTHER" id="PTHR34216">
    <property type="match status" value="1"/>
</dbReference>
<evidence type="ECO:0000256" key="2">
    <source>
        <dbReference type="ARBA" id="ARBA00022729"/>
    </source>
</evidence>
<proteinExistence type="predicted"/>
<dbReference type="InterPro" id="IPR002509">
    <property type="entry name" value="NODB_dom"/>
</dbReference>
<feature type="domain" description="NodB homology" evidence="3">
    <location>
        <begin position="53"/>
        <end position="246"/>
    </location>
</feature>
<evidence type="ECO:0000256" key="1">
    <source>
        <dbReference type="ARBA" id="ARBA00004613"/>
    </source>
</evidence>
<comment type="subcellular location">
    <subcellularLocation>
        <location evidence="1">Secreted</location>
    </subcellularLocation>
</comment>
<dbReference type="InterPro" id="IPR011330">
    <property type="entry name" value="Glyco_hydro/deAcase_b/a-brl"/>
</dbReference>
<accession>A0ABV2LTG0</accession>
<keyword evidence="2" id="KW-0732">Signal</keyword>
<dbReference type="Pfam" id="PF01522">
    <property type="entry name" value="Polysacc_deac_1"/>
    <property type="match status" value="1"/>
</dbReference>
<keyword evidence="5" id="KW-1185">Reference proteome</keyword>